<keyword evidence="3" id="KW-1185">Reference proteome</keyword>
<evidence type="ECO:0000256" key="1">
    <source>
        <dbReference type="SAM" id="MobiDB-lite"/>
    </source>
</evidence>
<reference evidence="2 3" key="1">
    <citation type="journal article" date="2022" name="Int. J. Syst. Evol. Microbiol.">
        <title>Noviherbaspirillum aridicola sp. nov., isolated from an arid soil in Pakistan.</title>
        <authorList>
            <person name="Khan I.U."/>
            <person name="Saqib M."/>
            <person name="Amin A."/>
            <person name="Hussain F."/>
            <person name="Li L."/>
            <person name="Liu Y.H."/>
            <person name="Fang B.Z."/>
            <person name="Ahmed I."/>
            <person name="Li W.J."/>
        </authorList>
    </citation>
    <scope>NUCLEOTIDE SEQUENCE [LARGE SCALE GENOMIC DNA]</scope>
    <source>
        <strain evidence="2 3">NCCP-691</strain>
    </source>
</reference>
<proteinExistence type="predicted"/>
<feature type="region of interest" description="Disordered" evidence="1">
    <location>
        <begin position="51"/>
        <end position="77"/>
    </location>
</feature>
<dbReference type="Proteomes" id="UP000887222">
    <property type="component" value="Unassembled WGS sequence"/>
</dbReference>
<organism evidence="2 3">
    <name type="scientific">Noviherbaspirillum aridicola</name>
    <dbReference type="NCBI Taxonomy" id="2849687"/>
    <lineage>
        <taxon>Bacteria</taxon>
        <taxon>Pseudomonadati</taxon>
        <taxon>Pseudomonadota</taxon>
        <taxon>Betaproteobacteria</taxon>
        <taxon>Burkholderiales</taxon>
        <taxon>Oxalobacteraceae</taxon>
        <taxon>Noviherbaspirillum</taxon>
    </lineage>
</organism>
<gene>
    <name evidence="2" type="ORF">NCCP691_01940</name>
</gene>
<feature type="compositionally biased region" description="Basic and acidic residues" evidence="1">
    <location>
        <begin position="52"/>
        <end position="61"/>
    </location>
</feature>
<evidence type="ECO:0000313" key="2">
    <source>
        <dbReference type="EMBL" id="GIZ50180.1"/>
    </source>
</evidence>
<comment type="caution">
    <text evidence="2">The sequence shown here is derived from an EMBL/GenBank/DDBJ whole genome shotgun (WGS) entry which is preliminary data.</text>
</comment>
<sequence>MWTPGVWSTDDYIREWAGRQARDAVEWIVPLQSLHGRWVARVRLDQAGQPVERMREADVHAQPDWPAGPAECEPAVA</sequence>
<accession>A0ABQ4PZC2</accession>
<dbReference type="EMBL" id="BPMK01000001">
    <property type="protein sequence ID" value="GIZ50180.1"/>
    <property type="molecule type" value="Genomic_DNA"/>
</dbReference>
<name>A0ABQ4PZC2_9BURK</name>
<evidence type="ECO:0000313" key="3">
    <source>
        <dbReference type="Proteomes" id="UP000887222"/>
    </source>
</evidence>
<protein>
    <submittedName>
        <fullName evidence="2">Uncharacterized protein</fullName>
    </submittedName>
</protein>